<proteinExistence type="predicted"/>
<reference evidence="2 3" key="1">
    <citation type="journal article" date="2002" name="Proc. Natl. Acad. Sci. U.S.A.">
        <title>Extensive mosaic structure revealed by the complete genome sequence of uropathogenic Escherichia coli.</title>
        <authorList>
            <person name="Welch R.A."/>
            <person name="Burland V."/>
            <person name="Plunkett G.III."/>
            <person name="Redford P."/>
            <person name="Roesch P."/>
            <person name="Rasko D."/>
            <person name="Buckles E.L."/>
            <person name="Liou S.R."/>
            <person name="Boutin A."/>
            <person name="Hackett J."/>
            <person name="Stroud D."/>
            <person name="Mayhew G.F."/>
            <person name="Rose D.J."/>
            <person name="Zhou S."/>
            <person name="Schwartz D.C."/>
            <person name="Perna N.T."/>
            <person name="Mobley H.L."/>
            <person name="Donnenberg M.S."/>
            <person name="Blattner F.R."/>
        </authorList>
    </citation>
    <scope>NUCLEOTIDE SEQUENCE [LARGE SCALE GENOMIC DNA]</scope>
    <source>
        <strain evidence="3">CFT073 / ATCC 700928 / UPEC</strain>
    </source>
</reference>
<organism evidence="2 3">
    <name type="scientific">Escherichia coli O6:H1 (strain CFT073 / ATCC 700928 / UPEC)</name>
    <dbReference type="NCBI Taxonomy" id="199310"/>
    <lineage>
        <taxon>Bacteria</taxon>
        <taxon>Pseudomonadati</taxon>
        <taxon>Pseudomonadota</taxon>
        <taxon>Gammaproteobacteria</taxon>
        <taxon>Enterobacterales</taxon>
        <taxon>Enterobacteriaceae</taxon>
        <taxon>Escherichia</taxon>
    </lineage>
</organism>
<keyword evidence="1" id="KW-0812">Transmembrane</keyword>
<dbReference type="HOGENOM" id="CLU_3167410_0_0_6"/>
<evidence type="ECO:0000313" key="3">
    <source>
        <dbReference type="Proteomes" id="UP000001410"/>
    </source>
</evidence>
<feature type="transmembrane region" description="Helical" evidence="1">
    <location>
        <begin position="29"/>
        <end position="46"/>
    </location>
</feature>
<keyword evidence="3" id="KW-1185">Reference proteome</keyword>
<dbReference type="AlphaFoldDB" id="A0A0H2VAT8"/>
<keyword evidence="1" id="KW-0472">Membrane</keyword>
<evidence type="ECO:0000313" key="2">
    <source>
        <dbReference type="EMBL" id="AAN82069.1"/>
    </source>
</evidence>
<name>A0A0H2VAT8_ECOL6</name>
<accession>A0A0H2VAT8</accession>
<dbReference type="Proteomes" id="UP000001410">
    <property type="component" value="Chromosome"/>
</dbReference>
<dbReference type="KEGG" id="ecc:c3621"/>
<evidence type="ECO:0000256" key="1">
    <source>
        <dbReference type="SAM" id="Phobius"/>
    </source>
</evidence>
<gene>
    <name evidence="2" type="ordered locus">c3621</name>
</gene>
<sequence length="47" mass="5310">MAFVKDNTTATKIQIILKQDISPICEHNIFVFSYFFLSTSGICIVLV</sequence>
<dbReference type="EMBL" id="AE014075">
    <property type="protein sequence ID" value="AAN82069.1"/>
    <property type="molecule type" value="Genomic_DNA"/>
</dbReference>
<protein>
    <submittedName>
        <fullName evidence="2">Uncharacterized protein</fullName>
    </submittedName>
</protein>
<keyword evidence="1" id="KW-1133">Transmembrane helix</keyword>